<keyword evidence="10" id="KW-1185">Reference proteome</keyword>
<feature type="transmembrane region" description="Helical" evidence="8">
    <location>
        <begin position="20"/>
        <end position="39"/>
    </location>
</feature>
<dbReference type="EMBL" id="QJSP01000008">
    <property type="protein sequence ID" value="PYE16487.1"/>
    <property type="molecule type" value="Genomic_DNA"/>
</dbReference>
<keyword evidence="3 9" id="KW-0808">Transferase</keyword>
<comment type="similarity">
    <text evidence="7">Belongs to the glycosyltransferase 87 family.</text>
</comment>
<dbReference type="Proteomes" id="UP000247591">
    <property type="component" value="Unassembled WGS sequence"/>
</dbReference>
<feature type="transmembrane region" description="Helical" evidence="8">
    <location>
        <begin position="138"/>
        <end position="154"/>
    </location>
</feature>
<organism evidence="9 10">
    <name type="scientific">Williamsia limnetica</name>
    <dbReference type="NCBI Taxonomy" id="882452"/>
    <lineage>
        <taxon>Bacteria</taxon>
        <taxon>Bacillati</taxon>
        <taxon>Actinomycetota</taxon>
        <taxon>Actinomycetes</taxon>
        <taxon>Mycobacteriales</taxon>
        <taxon>Nocardiaceae</taxon>
        <taxon>Williamsia</taxon>
    </lineage>
</organism>
<evidence type="ECO:0000256" key="2">
    <source>
        <dbReference type="ARBA" id="ARBA00022475"/>
    </source>
</evidence>
<name>A0A318RHE6_WILLI</name>
<accession>A0A318RHE6</accession>
<comment type="subcellular location">
    <subcellularLocation>
        <location evidence="1">Cell membrane</location>
        <topology evidence="1">Multi-pass membrane protein</topology>
    </subcellularLocation>
</comment>
<dbReference type="GO" id="GO:0016758">
    <property type="term" value="F:hexosyltransferase activity"/>
    <property type="evidence" value="ECO:0007669"/>
    <property type="project" value="InterPro"/>
</dbReference>
<keyword evidence="6 8" id="KW-0472">Membrane</keyword>
<dbReference type="InterPro" id="IPR018584">
    <property type="entry name" value="GT87"/>
</dbReference>
<keyword evidence="2" id="KW-1003">Cell membrane</keyword>
<keyword evidence="5 8" id="KW-1133">Transmembrane helix</keyword>
<evidence type="ECO:0000313" key="10">
    <source>
        <dbReference type="Proteomes" id="UP000247591"/>
    </source>
</evidence>
<feature type="transmembrane region" description="Helical" evidence="8">
    <location>
        <begin position="329"/>
        <end position="347"/>
    </location>
</feature>
<dbReference type="Pfam" id="PF09594">
    <property type="entry name" value="GT87"/>
    <property type="match status" value="1"/>
</dbReference>
<feature type="transmembrane region" description="Helical" evidence="8">
    <location>
        <begin position="354"/>
        <end position="375"/>
    </location>
</feature>
<evidence type="ECO:0000256" key="4">
    <source>
        <dbReference type="ARBA" id="ARBA00022692"/>
    </source>
</evidence>
<dbReference type="AlphaFoldDB" id="A0A318RHE6"/>
<feature type="transmembrane region" description="Helical" evidence="8">
    <location>
        <begin position="112"/>
        <end position="132"/>
    </location>
</feature>
<comment type="caution">
    <text evidence="9">The sequence shown here is derived from an EMBL/GenBank/DDBJ whole genome shotgun (WGS) entry which is preliminary data.</text>
</comment>
<feature type="transmembrane region" description="Helical" evidence="8">
    <location>
        <begin position="307"/>
        <end position="323"/>
    </location>
</feature>
<reference evidence="9 10" key="1">
    <citation type="submission" date="2018-06" db="EMBL/GenBank/DDBJ databases">
        <title>Genomic Encyclopedia of Type Strains, Phase IV (KMG-IV): sequencing the most valuable type-strain genomes for metagenomic binning, comparative biology and taxonomic classification.</title>
        <authorList>
            <person name="Goeker M."/>
        </authorList>
    </citation>
    <scope>NUCLEOTIDE SEQUENCE [LARGE SCALE GENOMIC DNA]</scope>
    <source>
        <strain evidence="9 10">DSM 45521</strain>
    </source>
</reference>
<evidence type="ECO:0000256" key="6">
    <source>
        <dbReference type="ARBA" id="ARBA00023136"/>
    </source>
</evidence>
<sequence>MTAEQVGAGGTQAVDRVRFPAGPLVLVAFVVGALIAVYVQVKFIPLDTRHFGLFKNQVDLDVYRAGAEHLADGRPLYDIPMLRNGLLYTYTPFSTIVFQPTTWVSVGMAVKLWSAAIFVALYWVVVASFRSLGYRADWRLLVVAGAIVCISTLMEPVRTTIWYGQINVFLMAIVLADLLRPDGSRLKGIGVGIAAGIKLTPAFFILYLAITRRWRAVTVAIATFVATVVIGALVTPRQSWNYWTDRVINSGRVGPTDAPSNQSIKGALSTVFHTTTPSDALWLVLSAVAVVLGLSAAYLAYRHGQELLALCLTGMTTTAVSPFTWGHHWVWFVPLLVIAVHLPIAAWRRGSRTAAGWSLLAAPALFVTVFVWRNYLPGGALGMKPFYGTGMFMTPFPDWLRWFSAAPYLWVFGVSAVSTLIVWGPGEVRAWRTRGADDHAPASA</sequence>
<evidence type="ECO:0000313" key="9">
    <source>
        <dbReference type="EMBL" id="PYE16487.1"/>
    </source>
</evidence>
<evidence type="ECO:0000256" key="3">
    <source>
        <dbReference type="ARBA" id="ARBA00022679"/>
    </source>
</evidence>
<evidence type="ECO:0000256" key="7">
    <source>
        <dbReference type="ARBA" id="ARBA00024033"/>
    </source>
</evidence>
<evidence type="ECO:0000256" key="5">
    <source>
        <dbReference type="ARBA" id="ARBA00022989"/>
    </source>
</evidence>
<gene>
    <name evidence="9" type="ORF">DFR67_108238</name>
</gene>
<evidence type="ECO:0000256" key="1">
    <source>
        <dbReference type="ARBA" id="ARBA00004651"/>
    </source>
</evidence>
<dbReference type="GO" id="GO:0005886">
    <property type="term" value="C:plasma membrane"/>
    <property type="evidence" value="ECO:0007669"/>
    <property type="project" value="UniProtKB-SubCell"/>
</dbReference>
<evidence type="ECO:0000256" key="8">
    <source>
        <dbReference type="SAM" id="Phobius"/>
    </source>
</evidence>
<proteinExistence type="inferred from homology"/>
<dbReference type="RefSeq" id="WP_245937969.1">
    <property type="nucleotide sequence ID" value="NZ_QJSP01000008.1"/>
</dbReference>
<keyword evidence="4 8" id="KW-0812">Transmembrane</keyword>
<feature type="transmembrane region" description="Helical" evidence="8">
    <location>
        <begin position="399"/>
        <end position="424"/>
    </location>
</feature>
<protein>
    <submittedName>
        <fullName evidence="9">Alpha-1,2-mannosyltransferase</fullName>
    </submittedName>
</protein>
<feature type="transmembrane region" description="Helical" evidence="8">
    <location>
        <begin position="280"/>
        <end position="300"/>
    </location>
</feature>
<feature type="transmembrane region" description="Helical" evidence="8">
    <location>
        <begin position="217"/>
        <end position="235"/>
    </location>
</feature>
<keyword evidence="9" id="KW-0328">Glycosyltransferase</keyword>
<feature type="transmembrane region" description="Helical" evidence="8">
    <location>
        <begin position="191"/>
        <end position="210"/>
    </location>
</feature>